<keyword evidence="1" id="KW-0614">Plasmid</keyword>
<dbReference type="Proteomes" id="UP000516093">
    <property type="component" value="Plasmid p_unnamed1"/>
</dbReference>
<proteinExistence type="predicted"/>
<sequence length="417" mass="46552">MSAVFSLPMYQPVPRSLAIRSLAILPFTALLLSGAVQRPSPAVVTVTVRNPLNLVRRAETISLPLAKLPASLRKMSPAKLRVQDAATSTTLVSQVLDSDADGRPDELLFQTDMPARATKKFKLVDAASGGPLPVSPHTTFARFVPERTDDFAWENERVAFRTYGPVAQQLYEAKDPSGTLTSGMDCWLKRVDYPIIDKWYGRHVHEKPFAYHTDTGEGYDPYHVGGSRGTGGTGVLDNGQLYVSKNFTHYKILATGPIRTVFELAYAPWLANGRTVQETKRISLDLGSNLTRYEDHLSASPALPNLTIGLTLHEQQGQVRADRQAGWFRYWEKIDASYLGTAVVVEPHYLTDYQEHRSTQKDQSQLYVVTKPARGGVVFYAGFGWQKSGQFLSPEDWDKYLSEFARRLASPLQVTWK</sequence>
<keyword evidence="2" id="KW-1185">Reference proteome</keyword>
<gene>
    <name evidence="1" type="ORF">H9L05_21130</name>
</gene>
<dbReference type="InterPro" id="IPR032342">
    <property type="entry name" value="DUF4861"/>
</dbReference>
<dbReference type="AlphaFoldDB" id="A0A7H0H1B9"/>
<evidence type="ECO:0000313" key="2">
    <source>
        <dbReference type="Proteomes" id="UP000516093"/>
    </source>
</evidence>
<dbReference type="KEGG" id="hqi:H9L05_21130"/>
<geneLocation type="plasmid" evidence="1 2">
    <name>p_unnamed1</name>
</geneLocation>
<dbReference type="RefSeq" id="WP_187734494.1">
    <property type="nucleotide sequence ID" value="NZ_BMFN01000005.1"/>
</dbReference>
<name>A0A7H0H1B9_9BACT</name>
<evidence type="ECO:0000313" key="1">
    <source>
        <dbReference type="EMBL" id="QNP54335.1"/>
    </source>
</evidence>
<dbReference type="EMBL" id="CP060785">
    <property type="protein sequence ID" value="QNP54335.1"/>
    <property type="molecule type" value="Genomic_DNA"/>
</dbReference>
<accession>A0A7H0H1B9</accession>
<dbReference type="Pfam" id="PF16153">
    <property type="entry name" value="DUF4861"/>
    <property type="match status" value="1"/>
</dbReference>
<protein>
    <submittedName>
        <fullName evidence="1">DUF4861 domain-containing protein</fullName>
    </submittedName>
</protein>
<organism evidence="1 2">
    <name type="scientific">Hymenobacter qilianensis</name>
    <dbReference type="NCBI Taxonomy" id="1385715"/>
    <lineage>
        <taxon>Bacteria</taxon>
        <taxon>Pseudomonadati</taxon>
        <taxon>Bacteroidota</taxon>
        <taxon>Cytophagia</taxon>
        <taxon>Cytophagales</taxon>
        <taxon>Hymenobacteraceae</taxon>
        <taxon>Hymenobacter</taxon>
    </lineage>
</organism>
<reference evidence="1 2" key="1">
    <citation type="submission" date="2020-08" db="EMBL/GenBank/DDBJ databases">
        <title>Genome sequence of Hymenobacter qilianensis JCM 19763T.</title>
        <authorList>
            <person name="Hyun D.-W."/>
            <person name="Bae J.-W."/>
        </authorList>
    </citation>
    <scope>NUCLEOTIDE SEQUENCE [LARGE SCALE GENOMIC DNA]</scope>
    <source>
        <strain evidence="1 2">JCM 19763</strain>
        <plasmid evidence="1 2">p_unnamed1</plasmid>
    </source>
</reference>